<gene>
    <name evidence="1" type="ORF">TPAB3V08_LOCUS4239</name>
</gene>
<protein>
    <submittedName>
        <fullName evidence="1">Uncharacterized protein</fullName>
    </submittedName>
</protein>
<reference evidence="1" key="1">
    <citation type="submission" date="2021-03" db="EMBL/GenBank/DDBJ databases">
        <authorList>
            <person name="Tran Van P."/>
        </authorList>
    </citation>
    <scope>NUCLEOTIDE SEQUENCE</scope>
</reference>
<name>A0ABN7NSD7_TIMPD</name>
<keyword evidence="2" id="KW-1185">Reference proteome</keyword>
<accession>A0ABN7NSD7</accession>
<evidence type="ECO:0000313" key="1">
    <source>
        <dbReference type="EMBL" id="CAG2057260.1"/>
    </source>
</evidence>
<dbReference type="EMBL" id="CAJPIN010005119">
    <property type="protein sequence ID" value="CAG2057260.1"/>
    <property type="molecule type" value="Genomic_DNA"/>
</dbReference>
<sequence>MPRHEGESKIYNRLEQWKEEIKQMAVTTPCALCVEQQELVKEGNKCDGRLQRPLVKEELELDLKERANRLETILHNVSDELNAELQALIKTKSIMTKFLSLLRTIRTDLETITDNYQLLEEQNQMFFQALGELDTQDGKNT</sequence>
<comment type="caution">
    <text evidence="1">The sequence shown here is derived from an EMBL/GenBank/DDBJ whole genome shotgun (WGS) entry which is preliminary data.</text>
</comment>
<proteinExistence type="predicted"/>
<dbReference type="Proteomes" id="UP001153148">
    <property type="component" value="Unassembled WGS sequence"/>
</dbReference>
<evidence type="ECO:0000313" key="2">
    <source>
        <dbReference type="Proteomes" id="UP001153148"/>
    </source>
</evidence>
<organism evidence="1 2">
    <name type="scientific">Timema podura</name>
    <name type="common">Walking stick</name>
    <dbReference type="NCBI Taxonomy" id="61482"/>
    <lineage>
        <taxon>Eukaryota</taxon>
        <taxon>Metazoa</taxon>
        <taxon>Ecdysozoa</taxon>
        <taxon>Arthropoda</taxon>
        <taxon>Hexapoda</taxon>
        <taxon>Insecta</taxon>
        <taxon>Pterygota</taxon>
        <taxon>Neoptera</taxon>
        <taxon>Polyneoptera</taxon>
        <taxon>Phasmatodea</taxon>
        <taxon>Timematodea</taxon>
        <taxon>Timematoidea</taxon>
        <taxon>Timematidae</taxon>
        <taxon>Timema</taxon>
    </lineage>
</organism>